<dbReference type="Gene3D" id="3.40.366.10">
    <property type="entry name" value="Malonyl-Coenzyme A Acyl Carrier Protein, domain 2"/>
    <property type="match status" value="1"/>
</dbReference>
<dbReference type="GO" id="GO:0004314">
    <property type="term" value="F:[acyl-carrier-protein] S-malonyltransferase activity"/>
    <property type="evidence" value="ECO:0007669"/>
    <property type="project" value="UniProtKB-EC"/>
</dbReference>
<evidence type="ECO:0000256" key="2">
    <source>
        <dbReference type="ARBA" id="ARBA00022679"/>
    </source>
</evidence>
<dbReference type="InterPro" id="IPR016035">
    <property type="entry name" value="Acyl_Trfase/lysoPLipase"/>
</dbReference>
<dbReference type="SUPFAM" id="SSF52151">
    <property type="entry name" value="FabD/lysophospholipase-like"/>
    <property type="match status" value="1"/>
</dbReference>
<dbReference type="Pfam" id="PF00698">
    <property type="entry name" value="Acyl_transf_1"/>
    <property type="match status" value="1"/>
</dbReference>
<evidence type="ECO:0000256" key="1">
    <source>
        <dbReference type="ARBA" id="ARBA00013258"/>
    </source>
</evidence>
<proteinExistence type="predicted"/>
<keyword evidence="3" id="KW-0012">Acyltransferase</keyword>
<dbReference type="InterPro" id="IPR014043">
    <property type="entry name" value="Acyl_transferase_dom"/>
</dbReference>
<reference evidence="6 7" key="1">
    <citation type="submission" date="2018-12" db="EMBL/GenBank/DDBJ databases">
        <authorList>
            <person name="Chong R.A."/>
        </authorList>
    </citation>
    <scope>NUCLEOTIDE SEQUENCE [LARGE SCALE GENOMIC DNA]</scope>
    <source>
        <strain evidence="6 7">Aar</strain>
    </source>
</reference>
<dbReference type="RefSeq" id="WP_158364519.1">
    <property type="nucleotide sequence ID" value="NZ_CP034900.1"/>
</dbReference>
<dbReference type="EMBL" id="CP034900">
    <property type="protein sequence ID" value="QCI16019.1"/>
    <property type="molecule type" value="Genomic_DNA"/>
</dbReference>
<evidence type="ECO:0000256" key="3">
    <source>
        <dbReference type="ARBA" id="ARBA00023315"/>
    </source>
</evidence>
<dbReference type="Gene3D" id="3.30.70.250">
    <property type="entry name" value="Malonyl-CoA ACP transacylase, ACP-binding"/>
    <property type="match status" value="1"/>
</dbReference>
<dbReference type="Proteomes" id="UP000298654">
    <property type="component" value="Chromosome"/>
</dbReference>
<name>A0A4D6XJS0_9GAMM</name>
<sequence>MTLFAMLFPGQGSQYLGMLSSFFSEKNNIFKNTFDEASDCIKYDLFKLIKKGPEEKLNQSRYTQVIVLSSSVAIYRLWQYKNGNNPSLMSGHSLGEYSALVCSNAIKFFDALKLVFFRGKLMEEITINRPSLMQAIIGIEKKTVETVCSSIVLKKK</sequence>
<evidence type="ECO:0000256" key="4">
    <source>
        <dbReference type="ARBA" id="ARBA00048462"/>
    </source>
</evidence>
<dbReference type="InterPro" id="IPR001227">
    <property type="entry name" value="Ac_transferase_dom_sf"/>
</dbReference>
<dbReference type="PANTHER" id="PTHR42681:SF1">
    <property type="entry name" value="MALONYL-COA-ACYL CARRIER PROTEIN TRANSACYLASE, MITOCHONDRIAL"/>
    <property type="match status" value="1"/>
</dbReference>
<comment type="catalytic activity">
    <reaction evidence="4">
        <text>holo-[ACP] + malonyl-CoA = malonyl-[ACP] + CoA</text>
        <dbReference type="Rhea" id="RHEA:41792"/>
        <dbReference type="Rhea" id="RHEA-COMP:9623"/>
        <dbReference type="Rhea" id="RHEA-COMP:9685"/>
        <dbReference type="ChEBI" id="CHEBI:57287"/>
        <dbReference type="ChEBI" id="CHEBI:57384"/>
        <dbReference type="ChEBI" id="CHEBI:64479"/>
        <dbReference type="ChEBI" id="CHEBI:78449"/>
        <dbReference type="EC" id="2.3.1.39"/>
    </reaction>
</comment>
<evidence type="ECO:0000313" key="6">
    <source>
        <dbReference type="EMBL" id="QCI16019.1"/>
    </source>
</evidence>
<evidence type="ECO:0000313" key="7">
    <source>
        <dbReference type="Proteomes" id="UP000298654"/>
    </source>
</evidence>
<keyword evidence="2 6" id="KW-0808">Transferase</keyword>
<gene>
    <name evidence="6" type="ORF">D9V59_01750</name>
</gene>
<feature type="domain" description="Malonyl-CoA:ACP transacylase (MAT)" evidence="5">
    <location>
        <begin position="7"/>
        <end position="131"/>
    </location>
</feature>
<dbReference type="PANTHER" id="PTHR42681">
    <property type="entry name" value="MALONYL-COA-ACYL CARRIER PROTEIN TRANSACYLASE, MITOCHONDRIAL"/>
    <property type="match status" value="1"/>
</dbReference>
<dbReference type="InterPro" id="IPR050858">
    <property type="entry name" value="Mal-CoA-ACP_Trans/PKS_FabD"/>
</dbReference>
<dbReference type="EC" id="2.3.1.39" evidence="1"/>
<evidence type="ECO:0000259" key="5">
    <source>
        <dbReference type="Pfam" id="PF00698"/>
    </source>
</evidence>
<dbReference type="GO" id="GO:0006633">
    <property type="term" value="P:fatty acid biosynthetic process"/>
    <property type="evidence" value="ECO:0007669"/>
    <property type="project" value="TreeGrafter"/>
</dbReference>
<accession>A0A4D6XJS0</accession>
<organism evidence="6 7">
    <name type="scientific">Buchnera aphidicola</name>
    <name type="common">Artemisaphis artemisicola</name>
    <dbReference type="NCBI Taxonomy" id="1241836"/>
    <lineage>
        <taxon>Bacteria</taxon>
        <taxon>Pseudomonadati</taxon>
        <taxon>Pseudomonadota</taxon>
        <taxon>Gammaproteobacteria</taxon>
        <taxon>Enterobacterales</taxon>
        <taxon>Erwiniaceae</taxon>
        <taxon>Buchnera</taxon>
    </lineage>
</organism>
<protein>
    <recommendedName>
        <fullName evidence="1">[acyl-carrier-protein] S-malonyltransferase</fullName>
        <ecNumber evidence="1">2.3.1.39</ecNumber>
    </recommendedName>
</protein>
<dbReference type="GO" id="GO:0005829">
    <property type="term" value="C:cytosol"/>
    <property type="evidence" value="ECO:0007669"/>
    <property type="project" value="TreeGrafter"/>
</dbReference>
<dbReference type="OrthoDB" id="9808564at2"/>
<dbReference type="AlphaFoldDB" id="A0A4D6XJS0"/>
<reference evidence="6 7" key="2">
    <citation type="submission" date="2019-05" db="EMBL/GenBank/DDBJ databases">
        <title>Genome evolution of the obligate endosymbiont Buchnera aphidicola.</title>
        <authorList>
            <person name="Moran N.A."/>
        </authorList>
    </citation>
    <scope>NUCLEOTIDE SEQUENCE [LARGE SCALE GENOMIC DNA]</scope>
    <source>
        <strain evidence="6 7">Aar</strain>
    </source>
</reference>